<evidence type="ECO:0000259" key="1">
    <source>
        <dbReference type="Pfam" id="PF12645"/>
    </source>
</evidence>
<reference evidence="2 4" key="1">
    <citation type="submission" date="2013-03" db="EMBL/GenBank/DDBJ databases">
        <title>The Genome Sequence of Enterococcus avium ATCC_14025 (Illumina only assembly).</title>
        <authorList>
            <consortium name="The Broad Institute Genomics Platform"/>
            <consortium name="The Broad Institute Genome Sequencing Center for Infectious Disease"/>
            <person name="Earl A."/>
            <person name="Russ C."/>
            <person name="Gilmore M."/>
            <person name="Surin D."/>
            <person name="Walker B."/>
            <person name="Young S."/>
            <person name="Zeng Q."/>
            <person name="Gargeya S."/>
            <person name="Fitzgerald M."/>
            <person name="Haas B."/>
            <person name="Abouelleil A."/>
            <person name="Allen A.W."/>
            <person name="Alvarado L."/>
            <person name="Arachchi H.M."/>
            <person name="Berlin A.M."/>
            <person name="Chapman S.B."/>
            <person name="Gainer-Dewar J."/>
            <person name="Goldberg J."/>
            <person name="Griggs A."/>
            <person name="Gujja S."/>
            <person name="Hansen M."/>
            <person name="Howarth C."/>
            <person name="Imamovic A."/>
            <person name="Ireland A."/>
            <person name="Larimer J."/>
            <person name="McCowan C."/>
            <person name="Murphy C."/>
            <person name="Pearson M."/>
            <person name="Poon T.W."/>
            <person name="Priest M."/>
            <person name="Roberts A."/>
            <person name="Saif S."/>
            <person name="Shea T."/>
            <person name="Sisk P."/>
            <person name="Sykes S."/>
            <person name="Wortman J."/>
            <person name="Nusbaum C."/>
            <person name="Birren B."/>
        </authorList>
    </citation>
    <scope>NUCLEOTIDE SEQUENCE [LARGE SCALE GENOMIC DNA]</scope>
    <source>
        <strain evidence="2 4">ATCC 14025</strain>
    </source>
</reference>
<name>A0AAV3J4D9_ENTAV</name>
<dbReference type="Pfam" id="PF12645">
    <property type="entry name" value="HTH_16"/>
    <property type="match status" value="1"/>
</dbReference>
<dbReference type="EMBL" id="ASWL01000003">
    <property type="protein sequence ID" value="EOU22156.1"/>
    <property type="molecule type" value="Genomic_DNA"/>
</dbReference>
<organism evidence="3 5">
    <name type="scientific">Enterococcus avium ATCC 14025</name>
    <dbReference type="NCBI Taxonomy" id="1140002"/>
    <lineage>
        <taxon>Bacteria</taxon>
        <taxon>Bacillati</taxon>
        <taxon>Bacillota</taxon>
        <taxon>Bacilli</taxon>
        <taxon>Lactobacillales</taxon>
        <taxon>Enterococcaceae</taxon>
        <taxon>Enterococcus</taxon>
    </lineage>
</organism>
<feature type="domain" description="Helix-turn-helix conjugative transposon-like" evidence="1">
    <location>
        <begin position="14"/>
        <end position="77"/>
    </location>
</feature>
<dbReference type="Proteomes" id="UP000014107">
    <property type="component" value="Unassembled WGS sequence"/>
</dbReference>
<keyword evidence="4" id="KW-1185">Reference proteome</keyword>
<accession>A0AAV3J4D9</accession>
<dbReference type="AlphaFoldDB" id="A0AAV3J4D9"/>
<sequence length="80" mass="9111">MHNFDSATFILSTEMIISASSGDPIAITKVVKHYQGYIVSLSLRNSYEDGMKSSVYCDEFIRRSLESKLIEKIITFDVNR</sequence>
<evidence type="ECO:0000313" key="2">
    <source>
        <dbReference type="EMBL" id="EOT43008.1"/>
    </source>
</evidence>
<evidence type="ECO:0000313" key="4">
    <source>
        <dbReference type="Proteomes" id="UP000014104"/>
    </source>
</evidence>
<comment type="caution">
    <text evidence="3">The sequence shown here is derived from an EMBL/GenBank/DDBJ whole genome shotgun (WGS) entry which is preliminary data.</text>
</comment>
<dbReference type="Proteomes" id="UP000014104">
    <property type="component" value="Unassembled WGS sequence"/>
</dbReference>
<proteinExistence type="predicted"/>
<evidence type="ECO:0000313" key="5">
    <source>
        <dbReference type="Proteomes" id="UP000014107"/>
    </source>
</evidence>
<gene>
    <name evidence="3" type="ORF">I570_02358</name>
    <name evidence="2" type="ORF">OMU_02948</name>
</gene>
<protein>
    <recommendedName>
        <fullName evidence="1">Helix-turn-helix conjugative transposon-like domain-containing protein</fullName>
    </recommendedName>
</protein>
<dbReference type="EMBL" id="AHYV01000030">
    <property type="protein sequence ID" value="EOT43008.1"/>
    <property type="molecule type" value="Genomic_DNA"/>
</dbReference>
<reference evidence="3 5" key="2">
    <citation type="submission" date="2013-03" db="EMBL/GenBank/DDBJ databases">
        <title>The Genome Sequence of Enterococcus avium ATCC_14025 (PacBio/Illumina hybrid assembly).</title>
        <authorList>
            <consortium name="The Broad Institute Genomics Platform"/>
            <consortium name="The Broad Institute Genome Sequencing Center for Infectious Disease"/>
            <person name="Earl A."/>
            <person name="Russ C."/>
            <person name="Gilmore M."/>
            <person name="Surin D."/>
            <person name="Walker B."/>
            <person name="Young S."/>
            <person name="Zeng Q."/>
            <person name="Gargeya S."/>
            <person name="Fitzgerald M."/>
            <person name="Haas B."/>
            <person name="Abouelleil A."/>
            <person name="Allen A.W."/>
            <person name="Alvarado L."/>
            <person name="Arachchi H.M."/>
            <person name="Berlin A.M."/>
            <person name="Chapman S.B."/>
            <person name="Gainer-Dewar J."/>
            <person name="Goldberg J."/>
            <person name="Griggs A."/>
            <person name="Gujja S."/>
            <person name="Hansen M."/>
            <person name="Howarth C."/>
            <person name="Imamovic A."/>
            <person name="Ireland A."/>
            <person name="Larimer J."/>
            <person name="McCowan C."/>
            <person name="Murphy C."/>
            <person name="Pearson M."/>
            <person name="Poon T.W."/>
            <person name="Priest M."/>
            <person name="Roberts A."/>
            <person name="Saif S."/>
            <person name="Shea T."/>
            <person name="Sisk P."/>
            <person name="Sykes S."/>
            <person name="Wortman J."/>
            <person name="Nusbaum C."/>
            <person name="Birren B."/>
        </authorList>
    </citation>
    <scope>NUCLEOTIDE SEQUENCE [LARGE SCALE GENOMIC DNA]</scope>
    <source>
        <strain evidence="3 5">ATCC 14025</strain>
    </source>
</reference>
<evidence type="ECO:0000313" key="3">
    <source>
        <dbReference type="EMBL" id="EOU22156.1"/>
    </source>
</evidence>
<dbReference type="InterPro" id="IPR024760">
    <property type="entry name" value="HTH_dom_conjug_TS-like"/>
</dbReference>